<gene>
    <name evidence="3" type="ORF">C030809_241</name>
    <name evidence="5" type="ORF">C290910_241</name>
    <name evidence="2" type="ORF">N170310_241</name>
    <name evidence="1" type="ORF">N330309_241</name>
    <name evidence="4" type="ORF">S170810_241</name>
</gene>
<name>A0A1D8KGG7_9CAUD</name>
<evidence type="ECO:0000313" key="3">
    <source>
        <dbReference type="EMBL" id="AOV57993.1"/>
    </source>
</evidence>
<accession>A0A1D8KGG7</accession>
<dbReference type="Proteomes" id="UP000241265">
    <property type="component" value="Genome"/>
</dbReference>
<evidence type="ECO:0000313" key="6">
    <source>
        <dbReference type="Proteomes" id="UP000240287"/>
    </source>
</evidence>
<dbReference type="EMBL" id="KU686196">
    <property type="protein sequence ID" value="AOV58493.1"/>
    <property type="molecule type" value="Genomic_DNA"/>
</dbReference>
<dbReference type="Proteomes" id="UP000241610">
    <property type="component" value="Segment"/>
</dbReference>
<sequence length="56" mass="6661">MIPELLLYTTLSCQQTDAIMLRIRANKYIDDVLKIELVDTVKESNPECDWYWSDHE</sequence>
<evidence type="ECO:0000313" key="5">
    <source>
        <dbReference type="EMBL" id="AOV58493.1"/>
    </source>
</evidence>
<dbReference type="EMBL" id="KU686194">
    <property type="protein sequence ID" value="AOV57993.1"/>
    <property type="molecule type" value="Genomic_DNA"/>
</dbReference>
<dbReference type="EMBL" id="KU686195">
    <property type="protein sequence ID" value="AOV58243.1"/>
    <property type="molecule type" value="Genomic_DNA"/>
</dbReference>
<protein>
    <submittedName>
        <fullName evidence="2">Uncharacterized protein</fullName>
    </submittedName>
</protein>
<reference evidence="6 7" key="1">
    <citation type="journal article" date="2016" name="Virology">
        <title>The genomic content and context of auxiliary metabolic genes in marine cyanomyoviruses.</title>
        <authorList>
            <person name="Crummett L.T."/>
            <person name="Puxty R.J."/>
            <person name="Weihe C."/>
            <person name="Marston M.F."/>
            <person name="Martiny J.B."/>
        </authorList>
    </citation>
    <scope>NUCLEOTIDE SEQUENCE [LARGE SCALE GENOMIC DNA]</scope>
    <source>
        <strain evidence="1">0309SB33</strain>
        <strain evidence="2">0310NB17</strain>
        <strain evidence="3">0809CC03</strain>
        <strain evidence="4">0810SB17</strain>
        <strain evidence="5">0910CC29</strain>
    </source>
</reference>
<dbReference type="Proteomes" id="UP000240287">
    <property type="component" value="Genome"/>
</dbReference>
<dbReference type="EMBL" id="KU686192">
    <property type="protein sequence ID" value="AOV57493.1"/>
    <property type="molecule type" value="Genomic_DNA"/>
</dbReference>
<evidence type="ECO:0000313" key="1">
    <source>
        <dbReference type="EMBL" id="AOV57493.1"/>
    </source>
</evidence>
<evidence type="ECO:0000313" key="7">
    <source>
        <dbReference type="Proteomes" id="UP000241265"/>
    </source>
</evidence>
<proteinExistence type="predicted"/>
<evidence type="ECO:0000313" key="2">
    <source>
        <dbReference type="EMBL" id="AOV57743.1"/>
    </source>
</evidence>
<organism evidence="2 6">
    <name type="scientific">Synechococcus phage S-CAM1</name>
    <dbReference type="NCBI Taxonomy" id="754037"/>
    <lineage>
        <taxon>Viruses</taxon>
        <taxon>Duplodnaviria</taxon>
        <taxon>Heunggongvirae</taxon>
        <taxon>Uroviricota</taxon>
        <taxon>Caudoviricetes</taxon>
        <taxon>Pantevenvirales</taxon>
        <taxon>Kyanoviridae</taxon>
        <taxon>Anaposvirus</taxon>
        <taxon>Anaposvirus socalone</taxon>
    </lineage>
</organism>
<evidence type="ECO:0000313" key="4">
    <source>
        <dbReference type="EMBL" id="AOV58243.1"/>
    </source>
</evidence>
<dbReference type="Proteomes" id="UP000241494">
    <property type="component" value="Segment"/>
</dbReference>
<dbReference type="Proteomes" id="UP000241591">
    <property type="component" value="Segment"/>
</dbReference>
<dbReference type="EMBL" id="KU686193">
    <property type="protein sequence ID" value="AOV57743.1"/>
    <property type="molecule type" value="Genomic_DNA"/>
</dbReference>